<dbReference type="Proteomes" id="UP000294850">
    <property type="component" value="Unassembled WGS sequence"/>
</dbReference>
<sequence>MSYDSVLLDVEERYVKQTYRNRCTVLTANKVDTLTVPVKSENHGLTKDVRIDYSQDWVRRHLGCLQAAYGKSPFFEYYAPEFNAVFQKKYEFLIDLNYDLLTICLRLVGVKKEVTYNLSGLENTQNIIKNEVSEINNKKNKNIFKYYQPETYYQTFGNDFVSNLSIVDLIFNMGPEARSVLLKSSKIQ</sequence>
<comment type="caution">
    <text evidence="1">The sequence shown here is derived from an EMBL/GenBank/DDBJ whole genome shotgun (WGS) entry which is preliminary data.</text>
</comment>
<keyword evidence="2" id="KW-1185">Reference proteome</keyword>
<name>A0A4R5E024_9BACT</name>
<evidence type="ECO:0000313" key="2">
    <source>
        <dbReference type="Proteomes" id="UP000294850"/>
    </source>
</evidence>
<dbReference type="InterPro" id="IPR014985">
    <property type="entry name" value="WbqC"/>
</dbReference>
<reference evidence="1 2" key="1">
    <citation type="submission" date="2019-03" db="EMBL/GenBank/DDBJ databases">
        <title>Dyadobacter AR-3-6 sp. nov., isolated from arctic soil.</title>
        <authorList>
            <person name="Chaudhary D.K."/>
        </authorList>
    </citation>
    <scope>NUCLEOTIDE SEQUENCE [LARGE SCALE GENOMIC DNA]</scope>
    <source>
        <strain evidence="1 2">AR-3-6</strain>
    </source>
</reference>
<gene>
    <name evidence="1" type="ORF">E0F88_08555</name>
</gene>
<protein>
    <recommendedName>
        <fullName evidence="3">WbqC family protein</fullName>
    </recommendedName>
</protein>
<dbReference type="OrthoDB" id="1523452at2"/>
<organism evidence="1 2">
    <name type="scientific">Dyadobacter psychrotolerans</name>
    <dbReference type="NCBI Taxonomy" id="2541721"/>
    <lineage>
        <taxon>Bacteria</taxon>
        <taxon>Pseudomonadati</taxon>
        <taxon>Bacteroidota</taxon>
        <taxon>Cytophagia</taxon>
        <taxon>Cytophagales</taxon>
        <taxon>Spirosomataceae</taxon>
        <taxon>Dyadobacter</taxon>
    </lineage>
</organism>
<dbReference type="Pfam" id="PF08889">
    <property type="entry name" value="WbqC"/>
    <property type="match status" value="2"/>
</dbReference>
<accession>A0A4R5E024</accession>
<dbReference type="AlphaFoldDB" id="A0A4R5E024"/>
<evidence type="ECO:0000313" key="1">
    <source>
        <dbReference type="EMBL" id="TDE16883.1"/>
    </source>
</evidence>
<proteinExistence type="predicted"/>
<evidence type="ECO:0008006" key="3">
    <source>
        <dbReference type="Google" id="ProtNLM"/>
    </source>
</evidence>
<dbReference type="EMBL" id="SMFL01000003">
    <property type="protein sequence ID" value="TDE16883.1"/>
    <property type="molecule type" value="Genomic_DNA"/>
</dbReference>